<gene>
    <name evidence="2" type="ORF">PENCOP_c003G05951</name>
</gene>
<evidence type="ECO:0000313" key="2">
    <source>
        <dbReference type="EMBL" id="OQE43079.1"/>
    </source>
</evidence>
<organism evidence="2 3">
    <name type="scientific">Penicillium coprophilum</name>
    <dbReference type="NCBI Taxonomy" id="36646"/>
    <lineage>
        <taxon>Eukaryota</taxon>
        <taxon>Fungi</taxon>
        <taxon>Dikarya</taxon>
        <taxon>Ascomycota</taxon>
        <taxon>Pezizomycotina</taxon>
        <taxon>Eurotiomycetes</taxon>
        <taxon>Eurotiomycetidae</taxon>
        <taxon>Eurotiales</taxon>
        <taxon>Aspergillaceae</taxon>
        <taxon>Penicillium</taxon>
    </lineage>
</organism>
<feature type="domain" description="Alcohol dehydrogenase-like C-terminal" evidence="1">
    <location>
        <begin position="2"/>
        <end position="87"/>
    </location>
</feature>
<dbReference type="PANTHER" id="PTHR45033">
    <property type="match status" value="1"/>
</dbReference>
<name>A0A1V6UXV7_9EURO</name>
<dbReference type="Pfam" id="PF00107">
    <property type="entry name" value="ADH_zinc_N"/>
    <property type="match status" value="1"/>
</dbReference>
<dbReference type="SUPFAM" id="SSF51735">
    <property type="entry name" value="NAD(P)-binding Rossmann-fold domains"/>
    <property type="match status" value="1"/>
</dbReference>
<dbReference type="AlphaFoldDB" id="A0A1V6UXV7"/>
<comment type="caution">
    <text evidence="2">The sequence shown here is derived from an EMBL/GenBank/DDBJ whole genome shotgun (WGS) entry which is preliminary data.</text>
</comment>
<dbReference type="Gene3D" id="3.40.50.720">
    <property type="entry name" value="NAD(P)-binding Rossmann-like Domain"/>
    <property type="match status" value="1"/>
</dbReference>
<dbReference type="Proteomes" id="UP000191500">
    <property type="component" value="Unassembled WGS sequence"/>
</dbReference>
<dbReference type="STRING" id="36646.A0A1V6UXV7"/>
<protein>
    <recommendedName>
        <fullName evidence="1">Alcohol dehydrogenase-like C-terminal domain-containing protein</fullName>
    </recommendedName>
</protein>
<dbReference type="EMBL" id="MDDG01000003">
    <property type="protein sequence ID" value="OQE43079.1"/>
    <property type="molecule type" value="Genomic_DNA"/>
</dbReference>
<accession>A0A1V6UXV7</accession>
<evidence type="ECO:0000313" key="3">
    <source>
        <dbReference type="Proteomes" id="UP000191500"/>
    </source>
</evidence>
<dbReference type="PANTHER" id="PTHR45033:SF2">
    <property type="entry name" value="ZINC-TYPE ALCOHOL DEHYDROGENASE-LIKE PROTEIN C1773.06C"/>
    <property type="match status" value="1"/>
</dbReference>
<dbReference type="InterPro" id="IPR036291">
    <property type="entry name" value="NAD(P)-bd_dom_sf"/>
</dbReference>
<reference evidence="3" key="1">
    <citation type="journal article" date="2017" name="Nat. Microbiol.">
        <title>Global analysis of biosynthetic gene clusters reveals vast potential of secondary metabolite production in Penicillium species.</title>
        <authorList>
            <person name="Nielsen J.C."/>
            <person name="Grijseels S."/>
            <person name="Prigent S."/>
            <person name="Ji B."/>
            <person name="Dainat J."/>
            <person name="Nielsen K.F."/>
            <person name="Frisvad J.C."/>
            <person name="Workman M."/>
            <person name="Nielsen J."/>
        </authorList>
    </citation>
    <scope>NUCLEOTIDE SEQUENCE [LARGE SCALE GENOMIC DNA]</scope>
    <source>
        <strain evidence="3">IBT 31321</strain>
    </source>
</reference>
<keyword evidence="3" id="KW-1185">Reference proteome</keyword>
<proteinExistence type="predicted"/>
<dbReference type="InterPro" id="IPR013149">
    <property type="entry name" value="ADH-like_C"/>
</dbReference>
<dbReference type="InterPro" id="IPR052711">
    <property type="entry name" value="Zinc_ADH-like"/>
</dbReference>
<evidence type="ECO:0000259" key="1">
    <source>
        <dbReference type="Pfam" id="PF00107"/>
    </source>
</evidence>
<sequence length="102" mass="10983">MFGLQIARAAGAVTIITSSSDEKPAKAKELGATHGINYRTSDWAAEVKSITHGRGADHILEVGGIETLSQSFRALAWNGFIPLVTLPTCLMITKLDTVMQHF</sequence>